<dbReference type="Proteomes" id="UP001189429">
    <property type="component" value="Unassembled WGS sequence"/>
</dbReference>
<evidence type="ECO:0000313" key="2">
    <source>
        <dbReference type="Proteomes" id="UP001189429"/>
    </source>
</evidence>
<protein>
    <submittedName>
        <fullName evidence="1">Uncharacterized protein</fullName>
    </submittedName>
</protein>
<gene>
    <name evidence="1" type="ORF">PCOR1329_LOCUS6409</name>
</gene>
<reference evidence="1" key="1">
    <citation type="submission" date="2023-10" db="EMBL/GenBank/DDBJ databases">
        <authorList>
            <person name="Chen Y."/>
            <person name="Shah S."/>
            <person name="Dougan E. K."/>
            <person name="Thang M."/>
            <person name="Chan C."/>
        </authorList>
    </citation>
    <scope>NUCLEOTIDE SEQUENCE [LARGE SCALE GENOMIC DNA]</scope>
</reference>
<keyword evidence="2" id="KW-1185">Reference proteome</keyword>
<dbReference type="EMBL" id="CAUYUJ010001717">
    <property type="protein sequence ID" value="CAK0797271.1"/>
    <property type="molecule type" value="Genomic_DNA"/>
</dbReference>
<evidence type="ECO:0000313" key="1">
    <source>
        <dbReference type="EMBL" id="CAK0797271.1"/>
    </source>
</evidence>
<accession>A0ABN9PZH2</accession>
<comment type="caution">
    <text evidence="1">The sequence shown here is derived from an EMBL/GenBank/DDBJ whole genome shotgun (WGS) entry which is preliminary data.</text>
</comment>
<name>A0ABN9PZH2_9DINO</name>
<organism evidence="1 2">
    <name type="scientific">Prorocentrum cordatum</name>
    <dbReference type="NCBI Taxonomy" id="2364126"/>
    <lineage>
        <taxon>Eukaryota</taxon>
        <taxon>Sar</taxon>
        <taxon>Alveolata</taxon>
        <taxon>Dinophyceae</taxon>
        <taxon>Prorocentrales</taxon>
        <taxon>Prorocentraceae</taxon>
        <taxon>Prorocentrum</taxon>
    </lineage>
</organism>
<proteinExistence type="predicted"/>
<sequence length="282" mass="30977">MLPVSLDRLWEFVERCTRGTACSSHALDGLVWLLPDVFAVARDIAMESESCPPQILRRSTIVANLGCGGRVSGSPGRPACMLAVWDIAMESESCPPQILRRSMMVGNLGCGGRVSGSPGRPACMLAVWQRLGGVGEPGRGGRGRTDRWSLRQPTGALLPPIDRVWLHPGPHLQRVEHLGNIALLATVAEDNMAAHRPQKAQSRQPDALQDRPLLQHLRRFFPCCLCRWIDCGSLSSGALAERRAPRTPWMGSYGCCQMSLRSRGTSRWNLRVALHRFCGAVR</sequence>